<dbReference type="PANTHER" id="PTHR10138:SF0">
    <property type="entry name" value="TRYPTOPHAN 2,3-DIOXYGENASE"/>
    <property type="match status" value="1"/>
</dbReference>
<proteinExistence type="predicted"/>
<dbReference type="Proteomes" id="UP000647017">
    <property type="component" value="Unassembled WGS sequence"/>
</dbReference>
<dbReference type="InterPro" id="IPR037217">
    <property type="entry name" value="Trp/Indoleamine_2_3_dOase-like"/>
</dbReference>
<comment type="caution">
    <text evidence="1">The sequence shown here is derived from an EMBL/GenBank/DDBJ whole genome shotgun (WGS) entry which is preliminary data.</text>
</comment>
<organism evidence="1 2">
    <name type="scientific">Micromonospora andamanensis</name>
    <dbReference type="NCBI Taxonomy" id="1287068"/>
    <lineage>
        <taxon>Bacteria</taxon>
        <taxon>Bacillati</taxon>
        <taxon>Actinomycetota</taxon>
        <taxon>Actinomycetes</taxon>
        <taxon>Micromonosporales</taxon>
        <taxon>Micromonosporaceae</taxon>
        <taxon>Micromonospora</taxon>
    </lineage>
</organism>
<dbReference type="PANTHER" id="PTHR10138">
    <property type="entry name" value="TRYPTOPHAN 2,3-DIOXYGENASE"/>
    <property type="match status" value="1"/>
</dbReference>
<dbReference type="EMBL" id="BOOZ01000006">
    <property type="protein sequence ID" value="GIJ08383.1"/>
    <property type="molecule type" value="Genomic_DNA"/>
</dbReference>
<sequence>MRTEPLQQWLNGQLSARSFPYEPTMDAFQHHGKHAMPQQWLTLLSAARDRLGKVSGPKDHLAAFLFTALDKADNRFDYRSYLALPLLPIPDPDTSSYRTDRLMTRRDHYHILLLSDLIAFELDALDGNRTTLPQLRPIAPVVRKRLRHAARASVPALRRLSNDTDLSDDPISAARLLIAKADVGRSSTDRLMLRTSMLPVSTAHDEWLFVRVLQTFELTLGQLAVDLTAACSAVSDNRLPAAGARLCAAAALLRETAPLWSLLATMQPEAFHTFRVHTDGASAIQSRPYKLVESLCGTPDRRRLHSVAYQSVPDVQDRIRQGQITIDDALDAIHANHSTVAQTPALADGLQQFAAALLQWRRTHYRLAVRMLGTEQHGTGATPGTPYLLRNRDTKVFRHCSLTGSSHQRRQPA</sequence>
<dbReference type="Pfam" id="PF03301">
    <property type="entry name" value="Trp_dioxygenase"/>
    <property type="match status" value="1"/>
</dbReference>
<dbReference type="SUPFAM" id="SSF140959">
    <property type="entry name" value="Indolic compounds 2,3-dioxygenase-like"/>
    <property type="match status" value="1"/>
</dbReference>
<keyword evidence="2" id="KW-1185">Reference proteome</keyword>
<gene>
    <name evidence="1" type="ORF">Van01_15970</name>
</gene>
<dbReference type="RefSeq" id="WP_204002898.1">
    <property type="nucleotide sequence ID" value="NZ_BOOZ01000006.1"/>
</dbReference>
<name>A0ABQ4HRX1_9ACTN</name>
<dbReference type="InterPro" id="IPR004981">
    <property type="entry name" value="Trp_2_3_dOase"/>
</dbReference>
<reference evidence="1 2" key="1">
    <citation type="submission" date="2021-01" db="EMBL/GenBank/DDBJ databases">
        <title>Whole genome shotgun sequence of Verrucosispora andamanensis NBRC 109075.</title>
        <authorList>
            <person name="Komaki H."/>
            <person name="Tamura T."/>
        </authorList>
    </citation>
    <scope>NUCLEOTIDE SEQUENCE [LARGE SCALE GENOMIC DNA]</scope>
    <source>
        <strain evidence="1 2">NBRC 109075</strain>
    </source>
</reference>
<protein>
    <recommendedName>
        <fullName evidence="3">Tryptophan 2,3-dioxygenase</fullName>
    </recommendedName>
</protein>
<dbReference type="Gene3D" id="1.20.58.480">
    <property type="match status" value="1"/>
</dbReference>
<evidence type="ECO:0000313" key="1">
    <source>
        <dbReference type="EMBL" id="GIJ08383.1"/>
    </source>
</evidence>
<evidence type="ECO:0008006" key="3">
    <source>
        <dbReference type="Google" id="ProtNLM"/>
    </source>
</evidence>
<accession>A0ABQ4HRX1</accession>
<evidence type="ECO:0000313" key="2">
    <source>
        <dbReference type="Proteomes" id="UP000647017"/>
    </source>
</evidence>